<accession>A0ABV6YJP6</accession>
<sequence length="88" mass="9869">MCPDAHANQPPEVTNVIAQQRESSMEVSVTYDVYDPDGDLTSVRLPRFAENRSDPYRYIANVMHTRADRSGSYGQVAPRITLIRGAWG</sequence>
<dbReference type="EMBL" id="JBHPKH010000021">
    <property type="protein sequence ID" value="MFC1572567.1"/>
    <property type="molecule type" value="Genomic_DNA"/>
</dbReference>
<dbReference type="Proteomes" id="UP001593833">
    <property type="component" value="Unassembled WGS sequence"/>
</dbReference>
<name>A0ABV6YJP6_UNCEI</name>
<proteinExistence type="predicted"/>
<evidence type="ECO:0000313" key="2">
    <source>
        <dbReference type="Proteomes" id="UP001593833"/>
    </source>
</evidence>
<protein>
    <recommendedName>
        <fullName evidence="3">TonB C-terminal domain-containing protein</fullName>
    </recommendedName>
</protein>
<reference evidence="1 2" key="1">
    <citation type="submission" date="2024-09" db="EMBL/GenBank/DDBJ databases">
        <authorList>
            <person name="D'Angelo T."/>
        </authorList>
    </citation>
    <scope>NUCLEOTIDE SEQUENCE [LARGE SCALE GENOMIC DNA]</scope>
    <source>
        <strain evidence="1">SAG AM-320-E07</strain>
    </source>
</reference>
<comment type="caution">
    <text evidence="1">The sequence shown here is derived from an EMBL/GenBank/DDBJ whole genome shotgun (WGS) entry which is preliminary data.</text>
</comment>
<evidence type="ECO:0008006" key="3">
    <source>
        <dbReference type="Google" id="ProtNLM"/>
    </source>
</evidence>
<gene>
    <name evidence="1" type="ORF">ACFL6M_03105</name>
</gene>
<organism evidence="1 2">
    <name type="scientific">Eiseniibacteriota bacterium</name>
    <dbReference type="NCBI Taxonomy" id="2212470"/>
    <lineage>
        <taxon>Bacteria</taxon>
        <taxon>Candidatus Eiseniibacteriota</taxon>
    </lineage>
</organism>
<keyword evidence="2" id="KW-1185">Reference proteome</keyword>
<evidence type="ECO:0000313" key="1">
    <source>
        <dbReference type="EMBL" id="MFC1572567.1"/>
    </source>
</evidence>